<evidence type="ECO:0000259" key="3">
    <source>
        <dbReference type="PROSITE" id="PS50966"/>
    </source>
</evidence>
<keyword evidence="5" id="KW-1185">Reference proteome</keyword>
<dbReference type="AlphaFoldDB" id="A0A931B247"/>
<name>A0A931B247_9ACTN</name>
<dbReference type="Pfam" id="PF04434">
    <property type="entry name" value="SWIM"/>
    <property type="match status" value="1"/>
</dbReference>
<feature type="domain" description="SWIM-type" evidence="3">
    <location>
        <begin position="54"/>
        <end position="87"/>
    </location>
</feature>
<evidence type="ECO:0000313" key="5">
    <source>
        <dbReference type="Proteomes" id="UP000657385"/>
    </source>
</evidence>
<feature type="compositionally biased region" description="Basic and acidic residues" evidence="2">
    <location>
        <begin position="110"/>
        <end position="135"/>
    </location>
</feature>
<reference evidence="4" key="1">
    <citation type="submission" date="2020-11" db="EMBL/GenBank/DDBJ databases">
        <title>Isolation and identification of active actinomycetes.</title>
        <authorList>
            <person name="Yu B."/>
        </authorList>
    </citation>
    <scope>NUCLEOTIDE SEQUENCE</scope>
    <source>
        <strain evidence="4">NEAU-YB345</strain>
    </source>
</reference>
<keyword evidence="1" id="KW-0863">Zinc-finger</keyword>
<dbReference type="GO" id="GO:0008270">
    <property type="term" value="F:zinc ion binding"/>
    <property type="evidence" value="ECO:0007669"/>
    <property type="project" value="UniProtKB-KW"/>
</dbReference>
<dbReference type="InterPro" id="IPR007527">
    <property type="entry name" value="Znf_SWIM"/>
</dbReference>
<dbReference type="PROSITE" id="PS50966">
    <property type="entry name" value="ZF_SWIM"/>
    <property type="match status" value="1"/>
</dbReference>
<evidence type="ECO:0000256" key="1">
    <source>
        <dbReference type="PROSITE-ProRule" id="PRU00325"/>
    </source>
</evidence>
<evidence type="ECO:0000256" key="2">
    <source>
        <dbReference type="SAM" id="MobiDB-lite"/>
    </source>
</evidence>
<comment type="caution">
    <text evidence="4">The sequence shown here is derived from an EMBL/GenBank/DDBJ whole genome shotgun (WGS) entry which is preliminary data.</text>
</comment>
<keyword evidence="1" id="KW-0479">Metal-binding</keyword>
<keyword evidence="1" id="KW-0862">Zinc</keyword>
<accession>A0A931B247</accession>
<dbReference type="Proteomes" id="UP000657385">
    <property type="component" value="Unassembled WGS sequence"/>
</dbReference>
<evidence type="ECO:0000313" key="4">
    <source>
        <dbReference type="EMBL" id="MBF9067837.1"/>
    </source>
</evidence>
<sequence>MNDRWTTDHVLSLSPDVPSTKAAARLAKAEPWSGTGTSADAVWGACKGSGSRPYQTVVALDGPAYHCSCPSRKFPCKHALALLLLWAGNALAGEEAPAWATTWLTSRQQRAERATERAADRTTGRADASAPRDEAAAAARRAGREARVAVGAAELQARLTDQLSTGLAEAPSQGYGFWEGVAARMVDAQAPGLATRARELGALPASGQDWPSRLLEEYGLLHLLAAGYQRVGELPEPLAATVRSRVGFTVDAAEVLRGPLVRDRWLVLGSRDSADDRLTTRRLWLRGEESGRTALLLSFGRPGVAPELALPTGLALDAELAFHPAARPLRAALGTRHAGPAAAPRPSGVTIDAALDTYAAALGDDPWLTSWPVVVSDVVPVPTETGWSLVDGTGSIPLRSGSFWRLVAASQGRPVTLFGECGCRGFDAVTAWTNEGSLLL</sequence>
<organism evidence="4 5">
    <name type="scientific">Streptacidiphilus fuscans</name>
    <dbReference type="NCBI Taxonomy" id="2789292"/>
    <lineage>
        <taxon>Bacteria</taxon>
        <taxon>Bacillati</taxon>
        <taxon>Actinomycetota</taxon>
        <taxon>Actinomycetes</taxon>
        <taxon>Kitasatosporales</taxon>
        <taxon>Streptomycetaceae</taxon>
        <taxon>Streptacidiphilus</taxon>
    </lineage>
</organism>
<proteinExistence type="predicted"/>
<gene>
    <name evidence="4" type="ORF">I2501_07265</name>
</gene>
<dbReference type="EMBL" id="JADPRT010000003">
    <property type="protein sequence ID" value="MBF9067837.1"/>
    <property type="molecule type" value="Genomic_DNA"/>
</dbReference>
<dbReference type="RefSeq" id="WP_196193049.1">
    <property type="nucleotide sequence ID" value="NZ_JADPRT010000003.1"/>
</dbReference>
<protein>
    <submittedName>
        <fullName evidence="4">SWIM zinc finger family protein</fullName>
    </submittedName>
</protein>
<feature type="region of interest" description="Disordered" evidence="2">
    <location>
        <begin position="110"/>
        <end position="140"/>
    </location>
</feature>